<dbReference type="PROSITE" id="PS50053">
    <property type="entry name" value="UBIQUITIN_2"/>
    <property type="match status" value="1"/>
</dbReference>
<evidence type="ECO:0000313" key="4">
    <source>
        <dbReference type="Proteomes" id="UP001408789"/>
    </source>
</evidence>
<feature type="compositionally biased region" description="Polar residues" evidence="1">
    <location>
        <begin position="686"/>
        <end position="705"/>
    </location>
</feature>
<reference evidence="3 4" key="1">
    <citation type="submission" date="2024-04" db="EMBL/GenBank/DDBJ databases">
        <title>The reference genome of an endangered Asteraceae, Deinandra increscens subsp. villosa, native to the Central Coast of California.</title>
        <authorList>
            <person name="Guilliams M."/>
            <person name="Hasenstab-Lehman K."/>
            <person name="Meyer R."/>
            <person name="Mcevoy S."/>
        </authorList>
    </citation>
    <scope>NUCLEOTIDE SEQUENCE [LARGE SCALE GENOMIC DNA]</scope>
    <source>
        <tissue evidence="3">Leaf</tissue>
    </source>
</reference>
<feature type="region of interest" description="Disordered" evidence="1">
    <location>
        <begin position="55"/>
        <end position="90"/>
    </location>
</feature>
<dbReference type="GO" id="GO:0071818">
    <property type="term" value="C:BAT3 complex"/>
    <property type="evidence" value="ECO:0007669"/>
    <property type="project" value="TreeGrafter"/>
</dbReference>
<dbReference type="Gene3D" id="3.10.20.90">
    <property type="entry name" value="Phosphatidylinositol 3-kinase Catalytic Subunit, Chain A, domain 1"/>
    <property type="match status" value="1"/>
</dbReference>
<dbReference type="GO" id="GO:0051787">
    <property type="term" value="F:misfolded protein binding"/>
    <property type="evidence" value="ECO:0007669"/>
    <property type="project" value="TreeGrafter"/>
</dbReference>
<name>A0AAP0DKZ5_9ASTR</name>
<dbReference type="GO" id="GO:0031593">
    <property type="term" value="F:polyubiquitin modification-dependent protein binding"/>
    <property type="evidence" value="ECO:0007669"/>
    <property type="project" value="TreeGrafter"/>
</dbReference>
<dbReference type="PANTHER" id="PTHR15204:SF5">
    <property type="entry name" value="LARGE PROLINE-RICH PROTEIN BAG6 ISOFORM X1"/>
    <property type="match status" value="1"/>
</dbReference>
<feature type="region of interest" description="Disordered" evidence="1">
    <location>
        <begin position="266"/>
        <end position="296"/>
    </location>
</feature>
<dbReference type="FunFam" id="3.10.20.90:FF:000154">
    <property type="entry name" value="Large proline-rich protein BAG6"/>
    <property type="match status" value="1"/>
</dbReference>
<dbReference type="InterPro" id="IPR000626">
    <property type="entry name" value="Ubiquitin-like_dom"/>
</dbReference>
<comment type="caution">
    <text evidence="3">The sequence shown here is derived from an EMBL/GenBank/DDBJ whole genome shotgun (WGS) entry which is preliminary data.</text>
</comment>
<feature type="compositionally biased region" description="Polar residues" evidence="1">
    <location>
        <begin position="18"/>
        <end position="37"/>
    </location>
</feature>
<dbReference type="AlphaFoldDB" id="A0AAP0DKZ5"/>
<sequence length="900" mass="94923">MADQQSDEGGEHFDGGSAATNVSVGTLGSESTGVANQHSDEGVSIADVALESLKSKGVADKHSDDGESTAEVAPVADNHSDKGDRIAEVALESLKSEGVADKHSDQDETMAEVALVADKHTDKGDRVAEVALESLKSKGVEDKHPNEGETIAEVALETLKSKGVADKPSDEDAITTNATDKISESMGSGSTVEINIKTLDSQLHNFIVDKNMPVSIFKENIAGEVGLPVEQQRLIFRGKVLKDEDLLSEYHVESGHTLHLVARQPSEFQLPSGSPNVETTARSSNAGQDDNVTGTRVGNVSHSVVLGTFGVGDQDEGANTDVNQVIGAVLNFLGTGGQGPIGGTGTTQPHVQFSIPVQVAHGNETGNQSQPSSPSQSTSQGHQIPPRAVPTVPTLATPIPESLHTLSEFMHHMDRALSHNSDSMQAIPSVELPSNARGLPSPAALAVVMRHAQRLLSGPAVDSLSHTARRIEEEEGSSDVTVRTQIQTEAMQSGLAMQHLGALLLELGRTMLTLRIGQSPVESSVNAGPAVYISPSGPNPIMVQPFPLQTNSLFSGTATPTLNHGAFGPVGIGAAPRHLNIHIHPGPRATNVELNQGEHGNINAGVSSQTRGIGDNMRSGNQSSVGQADAGVPEIRTDEGGTGNATSSSTRMKSLSETEGGSSFSRRNIPLGLGPGGLQPKRRLQQTRSEAGSSGVSTSHANQNLPPAGGQLNPATLMNQVVQNPALNNLLSGVANQSGAGSPDFFRNLMTQLAQNPEMMNTVNQVAQQMDGNQELSSMLAGVAFNSGNSSSNSNLSSSSSSSSNKLQSVFRKGTLHRRFVKSLNKSERPSDFQMNLENAAQKIVEHYPPIEIFSSIVQTAAALRNNVYDTNGINELCMEEELAQECNEMLKRDIFRRLQ</sequence>
<dbReference type="InterPro" id="IPR019956">
    <property type="entry name" value="Ubiquitin_dom"/>
</dbReference>
<feature type="domain" description="Ubiquitin-like" evidence="2">
    <location>
        <begin position="192"/>
        <end position="267"/>
    </location>
</feature>
<dbReference type="PRINTS" id="PR00348">
    <property type="entry name" value="UBIQUITIN"/>
</dbReference>
<feature type="region of interest" description="Disordered" evidence="1">
    <location>
        <begin position="1"/>
        <end position="40"/>
    </location>
</feature>
<dbReference type="Pfam" id="PF00240">
    <property type="entry name" value="ubiquitin"/>
    <property type="match status" value="1"/>
</dbReference>
<dbReference type="Proteomes" id="UP001408789">
    <property type="component" value="Unassembled WGS sequence"/>
</dbReference>
<organism evidence="3 4">
    <name type="scientific">Deinandra increscens subsp. villosa</name>
    <dbReference type="NCBI Taxonomy" id="3103831"/>
    <lineage>
        <taxon>Eukaryota</taxon>
        <taxon>Viridiplantae</taxon>
        <taxon>Streptophyta</taxon>
        <taxon>Embryophyta</taxon>
        <taxon>Tracheophyta</taxon>
        <taxon>Spermatophyta</taxon>
        <taxon>Magnoliopsida</taxon>
        <taxon>eudicotyledons</taxon>
        <taxon>Gunneridae</taxon>
        <taxon>Pentapetalae</taxon>
        <taxon>asterids</taxon>
        <taxon>campanulids</taxon>
        <taxon>Asterales</taxon>
        <taxon>Asteraceae</taxon>
        <taxon>Asteroideae</taxon>
        <taxon>Heliantheae alliance</taxon>
        <taxon>Madieae</taxon>
        <taxon>Madiinae</taxon>
        <taxon>Deinandra</taxon>
    </lineage>
</organism>
<dbReference type="PANTHER" id="PTHR15204">
    <property type="entry name" value="LARGE PROLINE-RICH PROTEIN BAG6"/>
    <property type="match status" value="1"/>
</dbReference>
<feature type="compositionally biased region" description="Low complexity" evidence="1">
    <location>
        <begin position="368"/>
        <end position="380"/>
    </location>
</feature>
<evidence type="ECO:0000256" key="1">
    <source>
        <dbReference type="SAM" id="MobiDB-lite"/>
    </source>
</evidence>
<dbReference type="SUPFAM" id="SSF54236">
    <property type="entry name" value="Ubiquitin-like"/>
    <property type="match status" value="1"/>
</dbReference>
<gene>
    <name evidence="3" type="ORF">SSX86_009359</name>
</gene>
<dbReference type="EMBL" id="JBCNJP010000010">
    <property type="protein sequence ID" value="KAK9072923.1"/>
    <property type="molecule type" value="Genomic_DNA"/>
</dbReference>
<keyword evidence="4" id="KW-1185">Reference proteome</keyword>
<dbReference type="GO" id="GO:0036503">
    <property type="term" value="P:ERAD pathway"/>
    <property type="evidence" value="ECO:0007669"/>
    <property type="project" value="TreeGrafter"/>
</dbReference>
<feature type="region of interest" description="Disordered" evidence="1">
    <location>
        <begin position="586"/>
        <end position="714"/>
    </location>
</feature>
<dbReference type="InterPro" id="IPR029071">
    <property type="entry name" value="Ubiquitin-like_domsf"/>
</dbReference>
<feature type="compositionally biased region" description="Basic and acidic residues" evidence="1">
    <location>
        <begin position="78"/>
        <end position="87"/>
    </location>
</feature>
<accession>A0AAP0DKZ5</accession>
<proteinExistence type="predicted"/>
<feature type="region of interest" description="Disordered" evidence="1">
    <location>
        <begin position="362"/>
        <end position="395"/>
    </location>
</feature>
<feature type="compositionally biased region" description="Polar residues" evidence="1">
    <location>
        <begin position="644"/>
        <end position="665"/>
    </location>
</feature>
<evidence type="ECO:0000313" key="3">
    <source>
        <dbReference type="EMBL" id="KAK9072923.1"/>
    </source>
</evidence>
<dbReference type="SMART" id="SM00213">
    <property type="entry name" value="UBQ"/>
    <property type="match status" value="1"/>
</dbReference>
<protein>
    <recommendedName>
        <fullName evidence="2">Ubiquitin-like domain-containing protein</fullName>
    </recommendedName>
</protein>
<evidence type="ECO:0000259" key="2">
    <source>
        <dbReference type="PROSITE" id="PS50053"/>
    </source>
</evidence>
<feature type="compositionally biased region" description="Basic and acidic residues" evidence="1">
    <location>
        <begin position="55"/>
        <end position="65"/>
    </location>
</feature>